<name>A0A1M4X497_9FIRM</name>
<gene>
    <name evidence="1" type="ORF">SAMN02745133_01362</name>
</gene>
<evidence type="ECO:0000313" key="2">
    <source>
        <dbReference type="Proteomes" id="UP000184148"/>
    </source>
</evidence>
<dbReference type="AlphaFoldDB" id="A0A1M4X497"/>
<dbReference type="Proteomes" id="UP000184148">
    <property type="component" value="Unassembled WGS sequence"/>
</dbReference>
<accession>A0A1M4X497</accession>
<sequence>MMLTDRLWEQIKSLPPEEQRSLLDNLSDHLYQEEENHDPGLYNLDIF</sequence>
<proteinExistence type="predicted"/>
<evidence type="ECO:0000313" key="1">
    <source>
        <dbReference type="EMBL" id="SHE88314.1"/>
    </source>
</evidence>
<protein>
    <submittedName>
        <fullName evidence="1">Uncharacterized protein</fullName>
    </submittedName>
</protein>
<organism evidence="1 2">
    <name type="scientific">Desulforamulus putei DSM 12395</name>
    <dbReference type="NCBI Taxonomy" id="1121429"/>
    <lineage>
        <taxon>Bacteria</taxon>
        <taxon>Bacillati</taxon>
        <taxon>Bacillota</taxon>
        <taxon>Clostridia</taxon>
        <taxon>Eubacteriales</taxon>
        <taxon>Peptococcaceae</taxon>
        <taxon>Desulforamulus</taxon>
    </lineage>
</organism>
<keyword evidence="2" id="KW-1185">Reference proteome</keyword>
<dbReference type="EMBL" id="FQUY01000007">
    <property type="protein sequence ID" value="SHE88314.1"/>
    <property type="molecule type" value="Genomic_DNA"/>
</dbReference>
<reference evidence="2" key="1">
    <citation type="submission" date="2016-11" db="EMBL/GenBank/DDBJ databases">
        <authorList>
            <person name="Varghese N."/>
            <person name="Submissions S."/>
        </authorList>
    </citation>
    <scope>NUCLEOTIDE SEQUENCE [LARGE SCALE GENOMIC DNA]</scope>
    <source>
        <strain evidence="2">DSM 12395</strain>
    </source>
</reference>